<evidence type="ECO:0000313" key="13">
    <source>
        <dbReference type="EMBL" id="RYR31080.1"/>
    </source>
</evidence>
<feature type="domain" description="Tyrosine specific protein phosphatases" evidence="12">
    <location>
        <begin position="98"/>
        <end position="156"/>
    </location>
</feature>
<evidence type="ECO:0000256" key="6">
    <source>
        <dbReference type="ARBA" id="ARBA00022912"/>
    </source>
</evidence>
<dbReference type="PROSITE" id="PS50056">
    <property type="entry name" value="TYR_PHOSPHATASE_2"/>
    <property type="match status" value="1"/>
</dbReference>
<protein>
    <recommendedName>
        <fullName evidence="15">Dual specificity protein phosphatase</fullName>
    </recommendedName>
</protein>
<dbReference type="Proteomes" id="UP000289738">
    <property type="component" value="Chromosome B01"/>
</dbReference>
<evidence type="ECO:0000256" key="3">
    <source>
        <dbReference type="ARBA" id="ARBA00008601"/>
    </source>
</evidence>
<evidence type="ECO:0008006" key="15">
    <source>
        <dbReference type="Google" id="ProtNLM"/>
    </source>
</evidence>
<comment type="catalytic activity">
    <reaction evidence="8">
        <text>O-phospho-L-seryl-[protein] + H2O = L-seryl-[protein] + phosphate</text>
        <dbReference type="Rhea" id="RHEA:20629"/>
        <dbReference type="Rhea" id="RHEA-COMP:9863"/>
        <dbReference type="Rhea" id="RHEA-COMP:11604"/>
        <dbReference type="ChEBI" id="CHEBI:15377"/>
        <dbReference type="ChEBI" id="CHEBI:29999"/>
        <dbReference type="ChEBI" id="CHEBI:43474"/>
        <dbReference type="ChEBI" id="CHEBI:83421"/>
        <dbReference type="EC" id="3.1.3.16"/>
    </reaction>
</comment>
<dbReference type="InterPro" id="IPR029021">
    <property type="entry name" value="Prot-tyrosine_phosphatase-like"/>
</dbReference>
<comment type="catalytic activity">
    <reaction evidence="9">
        <text>O-phospho-L-threonyl-[protein] + H2O = L-threonyl-[protein] + phosphate</text>
        <dbReference type="Rhea" id="RHEA:47004"/>
        <dbReference type="Rhea" id="RHEA-COMP:11060"/>
        <dbReference type="Rhea" id="RHEA-COMP:11605"/>
        <dbReference type="ChEBI" id="CHEBI:15377"/>
        <dbReference type="ChEBI" id="CHEBI:30013"/>
        <dbReference type="ChEBI" id="CHEBI:43474"/>
        <dbReference type="ChEBI" id="CHEBI:61977"/>
        <dbReference type="EC" id="3.1.3.16"/>
    </reaction>
</comment>
<proteinExistence type="inferred from homology"/>
<dbReference type="STRING" id="3818.A0A445AXE8"/>
<comment type="similarity">
    <text evidence="3">Belongs to the protein-tyrosine phosphatase family. Non-receptor class dual specificity subfamily.</text>
</comment>
<evidence type="ECO:0000256" key="5">
    <source>
        <dbReference type="ARBA" id="ARBA00022801"/>
    </source>
</evidence>
<evidence type="ECO:0000259" key="12">
    <source>
        <dbReference type="PROSITE" id="PS50056"/>
    </source>
</evidence>
<dbReference type="SUPFAM" id="SSF52799">
    <property type="entry name" value="(Phosphotyrosine protein) phosphatases II"/>
    <property type="match status" value="1"/>
</dbReference>
<evidence type="ECO:0000256" key="1">
    <source>
        <dbReference type="ARBA" id="ARBA00004123"/>
    </source>
</evidence>
<dbReference type="EMBL" id="SDMP01000011">
    <property type="protein sequence ID" value="RYR31080.1"/>
    <property type="molecule type" value="Genomic_DNA"/>
</dbReference>
<dbReference type="GO" id="GO:0004722">
    <property type="term" value="F:protein serine/threonine phosphatase activity"/>
    <property type="evidence" value="ECO:0007669"/>
    <property type="project" value="UniProtKB-EC"/>
</dbReference>
<dbReference type="GO" id="GO:0005634">
    <property type="term" value="C:nucleus"/>
    <property type="evidence" value="ECO:0007669"/>
    <property type="project" value="UniProtKB-SubCell"/>
</dbReference>
<name>A0A445AXE8_ARAHY</name>
<dbReference type="GO" id="GO:0005737">
    <property type="term" value="C:cytoplasm"/>
    <property type="evidence" value="ECO:0007669"/>
    <property type="project" value="UniProtKB-SubCell"/>
</dbReference>
<evidence type="ECO:0000256" key="7">
    <source>
        <dbReference type="ARBA" id="ARBA00023242"/>
    </source>
</evidence>
<sequence>MATSSVVDEFDESMKKQISSLLRVMSLVKSFKEDNTPCKIDEGLFLGSIGTAANKNALKSLNVTHILTVAGKLPPTNPGDFVYKVINVADRDDVDLKQYFNQCFDFIEDAKMHGGGVLVHCFAGKSRSVTVVVAYLMKTRGMSLSEALQHVKSRRPLASPNPGFIRQLEDFEKSLQGMQVPFEKMDSGYVHQPIHFP</sequence>
<evidence type="ECO:0000256" key="10">
    <source>
        <dbReference type="ARBA" id="ARBA00051722"/>
    </source>
</evidence>
<dbReference type="PROSITE" id="PS50054">
    <property type="entry name" value="TYR_PHOSPHATASE_DUAL"/>
    <property type="match status" value="1"/>
</dbReference>
<gene>
    <name evidence="13" type="ORF">Ahy_B01g055864</name>
</gene>
<comment type="caution">
    <text evidence="13">The sequence shown here is derived from an EMBL/GenBank/DDBJ whole genome shotgun (WGS) entry which is preliminary data.</text>
</comment>
<dbReference type="GO" id="GO:0043409">
    <property type="term" value="P:negative regulation of MAPK cascade"/>
    <property type="evidence" value="ECO:0007669"/>
    <property type="project" value="TreeGrafter"/>
</dbReference>
<dbReference type="FunFam" id="3.90.190.10:FF:000056">
    <property type="entry name" value="Dual specificity phosphatase 12"/>
    <property type="match status" value="1"/>
</dbReference>
<dbReference type="AlphaFoldDB" id="A0A445AXE8"/>
<dbReference type="GO" id="GO:0033550">
    <property type="term" value="F:MAP kinase tyrosine phosphatase activity"/>
    <property type="evidence" value="ECO:0007669"/>
    <property type="project" value="TreeGrafter"/>
</dbReference>
<dbReference type="InterPro" id="IPR020422">
    <property type="entry name" value="TYR_PHOSPHATASE_DUAL_dom"/>
</dbReference>
<keyword evidence="7" id="KW-0539">Nucleus</keyword>
<accession>A0A445AXE8</accession>
<dbReference type="PANTHER" id="PTHR10159:SF511">
    <property type="entry name" value="DUAL SPECIFICITY PROTEIN PHOSPHATASE 1"/>
    <property type="match status" value="1"/>
</dbReference>
<dbReference type="PANTHER" id="PTHR10159">
    <property type="entry name" value="DUAL SPECIFICITY PROTEIN PHOSPHATASE"/>
    <property type="match status" value="1"/>
</dbReference>
<dbReference type="Pfam" id="PF00782">
    <property type="entry name" value="DSPc"/>
    <property type="match status" value="1"/>
</dbReference>
<evidence type="ECO:0000259" key="11">
    <source>
        <dbReference type="PROSITE" id="PS50054"/>
    </source>
</evidence>
<comment type="subcellular location">
    <subcellularLocation>
        <location evidence="2">Cytoplasm</location>
    </subcellularLocation>
    <subcellularLocation>
        <location evidence="1">Nucleus</location>
    </subcellularLocation>
</comment>
<dbReference type="InterPro" id="IPR000340">
    <property type="entry name" value="Dual-sp_phosphatase_cat-dom"/>
</dbReference>
<evidence type="ECO:0000313" key="14">
    <source>
        <dbReference type="Proteomes" id="UP000289738"/>
    </source>
</evidence>
<keyword evidence="5" id="KW-0378">Hydrolase</keyword>
<dbReference type="GO" id="GO:0008330">
    <property type="term" value="F:protein tyrosine/threonine phosphatase activity"/>
    <property type="evidence" value="ECO:0007669"/>
    <property type="project" value="TreeGrafter"/>
</dbReference>
<dbReference type="CDD" id="cd14498">
    <property type="entry name" value="DSP"/>
    <property type="match status" value="1"/>
</dbReference>
<evidence type="ECO:0000256" key="4">
    <source>
        <dbReference type="ARBA" id="ARBA00022490"/>
    </source>
</evidence>
<evidence type="ECO:0000256" key="8">
    <source>
        <dbReference type="ARBA" id="ARBA00047761"/>
    </source>
</evidence>
<keyword evidence="4" id="KW-0963">Cytoplasm</keyword>
<evidence type="ECO:0000256" key="2">
    <source>
        <dbReference type="ARBA" id="ARBA00004496"/>
    </source>
</evidence>
<dbReference type="InterPro" id="IPR000387">
    <property type="entry name" value="Tyr_Pase_dom"/>
</dbReference>
<evidence type="ECO:0000256" key="9">
    <source>
        <dbReference type="ARBA" id="ARBA00048336"/>
    </source>
</evidence>
<dbReference type="Gene3D" id="3.90.190.10">
    <property type="entry name" value="Protein tyrosine phosphatase superfamily"/>
    <property type="match status" value="1"/>
</dbReference>
<comment type="catalytic activity">
    <reaction evidence="10">
        <text>O-phospho-L-tyrosyl-[protein] + H2O = L-tyrosyl-[protein] + phosphate</text>
        <dbReference type="Rhea" id="RHEA:10684"/>
        <dbReference type="Rhea" id="RHEA-COMP:10136"/>
        <dbReference type="Rhea" id="RHEA-COMP:20101"/>
        <dbReference type="ChEBI" id="CHEBI:15377"/>
        <dbReference type="ChEBI" id="CHEBI:43474"/>
        <dbReference type="ChEBI" id="CHEBI:46858"/>
        <dbReference type="ChEBI" id="CHEBI:61978"/>
        <dbReference type="EC" id="3.1.3.48"/>
    </reaction>
</comment>
<dbReference type="GO" id="GO:0017017">
    <property type="term" value="F:MAP kinase tyrosine/serine/threonine phosphatase activity"/>
    <property type="evidence" value="ECO:0007669"/>
    <property type="project" value="TreeGrafter"/>
</dbReference>
<keyword evidence="6" id="KW-0904">Protein phosphatase</keyword>
<keyword evidence="14" id="KW-1185">Reference proteome</keyword>
<reference evidence="13 14" key="1">
    <citation type="submission" date="2019-01" db="EMBL/GenBank/DDBJ databases">
        <title>Sequencing of cultivated peanut Arachis hypogaea provides insights into genome evolution and oil improvement.</title>
        <authorList>
            <person name="Chen X."/>
        </authorList>
    </citation>
    <scope>NUCLEOTIDE SEQUENCE [LARGE SCALE GENOMIC DNA]</scope>
    <source>
        <strain evidence="14">cv. Fuhuasheng</strain>
        <tissue evidence="13">Leaves</tissue>
    </source>
</reference>
<feature type="domain" description="Tyrosine-protein phosphatase" evidence="11">
    <location>
        <begin position="36"/>
        <end position="177"/>
    </location>
</feature>
<dbReference type="SMART" id="SM00195">
    <property type="entry name" value="DSPc"/>
    <property type="match status" value="1"/>
</dbReference>
<organism evidence="13 14">
    <name type="scientific">Arachis hypogaea</name>
    <name type="common">Peanut</name>
    <dbReference type="NCBI Taxonomy" id="3818"/>
    <lineage>
        <taxon>Eukaryota</taxon>
        <taxon>Viridiplantae</taxon>
        <taxon>Streptophyta</taxon>
        <taxon>Embryophyta</taxon>
        <taxon>Tracheophyta</taxon>
        <taxon>Spermatophyta</taxon>
        <taxon>Magnoliopsida</taxon>
        <taxon>eudicotyledons</taxon>
        <taxon>Gunneridae</taxon>
        <taxon>Pentapetalae</taxon>
        <taxon>rosids</taxon>
        <taxon>fabids</taxon>
        <taxon>Fabales</taxon>
        <taxon>Fabaceae</taxon>
        <taxon>Papilionoideae</taxon>
        <taxon>50 kb inversion clade</taxon>
        <taxon>dalbergioids sensu lato</taxon>
        <taxon>Dalbergieae</taxon>
        <taxon>Pterocarpus clade</taxon>
        <taxon>Arachis</taxon>
    </lineage>
</organism>